<dbReference type="Proteomes" id="UP000663842">
    <property type="component" value="Unassembled WGS sequence"/>
</dbReference>
<feature type="region of interest" description="Disordered" evidence="2">
    <location>
        <begin position="270"/>
        <end position="290"/>
    </location>
</feature>
<dbReference type="Proteomes" id="UP000663856">
    <property type="component" value="Unassembled WGS sequence"/>
</dbReference>
<dbReference type="GO" id="GO:0008017">
    <property type="term" value="F:microtubule binding"/>
    <property type="evidence" value="ECO:0007669"/>
    <property type="project" value="InterPro"/>
</dbReference>
<organism evidence="3 12">
    <name type="scientific">Rotaria magnacalcarata</name>
    <dbReference type="NCBI Taxonomy" id="392030"/>
    <lineage>
        <taxon>Eukaryota</taxon>
        <taxon>Metazoa</taxon>
        <taxon>Spiralia</taxon>
        <taxon>Gnathifera</taxon>
        <taxon>Rotifera</taxon>
        <taxon>Eurotatoria</taxon>
        <taxon>Bdelloidea</taxon>
        <taxon>Philodinida</taxon>
        <taxon>Philodinidae</taxon>
        <taxon>Rotaria</taxon>
    </lineage>
</organism>
<dbReference type="Proteomes" id="UP000663834">
    <property type="component" value="Unassembled WGS sequence"/>
</dbReference>
<evidence type="ECO:0000313" key="3">
    <source>
        <dbReference type="EMBL" id="CAF1081084.1"/>
    </source>
</evidence>
<dbReference type="EMBL" id="CAJNOV010001842">
    <property type="protein sequence ID" value="CAF1081084.1"/>
    <property type="molecule type" value="Genomic_DNA"/>
</dbReference>
<dbReference type="Proteomes" id="UP000663824">
    <property type="component" value="Unassembled WGS sequence"/>
</dbReference>
<evidence type="ECO:0000313" key="10">
    <source>
        <dbReference type="EMBL" id="CAF4054116.1"/>
    </source>
</evidence>
<gene>
    <name evidence="9" type="ORF">BYL167_LOCUS13482</name>
    <name evidence="3" type="ORF">CJN711_LOCUS6200</name>
    <name evidence="11" type="ORF">GIL414_LOCUS17485</name>
    <name evidence="4" type="ORF">KQP761_LOCUS17820</name>
    <name evidence="5" type="ORF">MBJ925_LOCUS3762</name>
    <name evidence="10" type="ORF">SMN809_LOCUS14817</name>
    <name evidence="8" type="ORF">UXM345_LOCUS10859</name>
    <name evidence="6" type="ORF">WKI299_LOCUS12145</name>
    <name evidence="7" type="ORF">XDN619_LOCUS12269</name>
</gene>
<feature type="compositionally biased region" description="Polar residues" evidence="2">
    <location>
        <begin position="270"/>
        <end position="279"/>
    </location>
</feature>
<evidence type="ECO:0000313" key="8">
    <source>
        <dbReference type="EMBL" id="CAF3906976.1"/>
    </source>
</evidence>
<dbReference type="GO" id="GO:0005856">
    <property type="term" value="C:cytoskeleton"/>
    <property type="evidence" value="ECO:0007669"/>
    <property type="project" value="TreeGrafter"/>
</dbReference>
<dbReference type="EMBL" id="CAJNOW010009049">
    <property type="protein sequence ID" value="CAF1553338.1"/>
    <property type="molecule type" value="Genomic_DNA"/>
</dbReference>
<dbReference type="EMBL" id="CAJOBJ010008319">
    <property type="protein sequence ID" value="CAF4109042.1"/>
    <property type="molecule type" value="Genomic_DNA"/>
</dbReference>
<protein>
    <submittedName>
        <fullName evidence="3">Uncharacterized protein</fullName>
    </submittedName>
</protein>
<dbReference type="EMBL" id="CAJNRG010004816">
    <property type="protein sequence ID" value="CAF2069615.1"/>
    <property type="molecule type" value="Genomic_DNA"/>
</dbReference>
<feature type="region of interest" description="Disordered" evidence="2">
    <location>
        <begin position="453"/>
        <end position="472"/>
    </location>
</feature>
<dbReference type="Proteomes" id="UP000676336">
    <property type="component" value="Unassembled WGS sequence"/>
</dbReference>
<dbReference type="Proteomes" id="UP000663855">
    <property type="component" value="Unassembled WGS sequence"/>
</dbReference>
<evidence type="ECO:0000313" key="11">
    <source>
        <dbReference type="EMBL" id="CAF4109042.1"/>
    </source>
</evidence>
<dbReference type="AlphaFoldDB" id="A0A814MTU5"/>
<name>A0A814MTU5_9BILA</name>
<dbReference type="Proteomes" id="UP000681967">
    <property type="component" value="Unassembled WGS sequence"/>
</dbReference>
<evidence type="ECO:0000313" key="6">
    <source>
        <dbReference type="EMBL" id="CAF2061174.1"/>
    </source>
</evidence>
<comment type="caution">
    <text evidence="3">The sequence shown here is derived from an EMBL/GenBank/DDBJ whole genome shotgun (WGS) entry which is preliminary data.</text>
</comment>
<sequence>MKLENVDVAKLQLNDLPKFDKCPCELCDDGCFDRAGYEHYPQCRQKPVQRTKLPINLRCPLSHYKATFKSPTYPAGGSADHRRQPFPPAPDNEIPISFKNAAMSGVSSQRDHYQPPPSSNIRIPLPKHNKPTGNGLLMRAVPMETKSSYQAEYVNRPIVPALLRPLKEAMKDSHMNIDEPTAPLSSITTARTDFQPWNSARSQPYAEFPSVTEHVLFPGSSRDFRTSTGSTFVPFPKVSQTRPVHRLENRGNLKLSGSMDLNTNYRDSYVQHSTTSIRSAPSERKDEKVEDKVYTRRPMFAISQSSLDYRPYPNHQRSPPADMESFVSQITLGSSLTPAVIKSQYRIDYEGIDARRHTRQPPAAPKDHNKPYVPPIQKMDTMSVTQRDFQPLDVTTLPRIRLVPMKATLSMNDKQLPMENVSMSRFHFKPYESMKPKRQYSDPMPDIYVPPLEKFSGATTTGDTYKGQPGPRARAYIPEIRMLNRTGEHDHRTNYRVDYHPHGLTLCAAKAFAIAQKKQKPATPVTAQ</sequence>
<evidence type="ECO:0000313" key="5">
    <source>
        <dbReference type="EMBL" id="CAF1928561.1"/>
    </source>
</evidence>
<dbReference type="EMBL" id="CAJNRE010000556">
    <property type="protein sequence ID" value="CAF1928561.1"/>
    <property type="molecule type" value="Genomic_DNA"/>
</dbReference>
<dbReference type="EMBL" id="CAJOBI010006210">
    <property type="protein sequence ID" value="CAF4054116.1"/>
    <property type="molecule type" value="Genomic_DNA"/>
</dbReference>
<evidence type="ECO:0000256" key="1">
    <source>
        <dbReference type="ARBA" id="ARBA00008738"/>
    </source>
</evidence>
<proteinExistence type="inferred from homology"/>
<feature type="region of interest" description="Disordered" evidence="2">
    <location>
        <begin position="104"/>
        <end position="128"/>
    </location>
</feature>
<evidence type="ECO:0000313" key="9">
    <source>
        <dbReference type="EMBL" id="CAF3997189.1"/>
    </source>
</evidence>
<dbReference type="Proteomes" id="UP000663887">
    <property type="component" value="Unassembled WGS sequence"/>
</dbReference>
<evidence type="ECO:0000313" key="4">
    <source>
        <dbReference type="EMBL" id="CAF1553338.1"/>
    </source>
</evidence>
<dbReference type="EMBL" id="CAJOBF010001055">
    <property type="protein sequence ID" value="CAF3906976.1"/>
    <property type="molecule type" value="Genomic_DNA"/>
</dbReference>
<reference evidence="3" key="1">
    <citation type="submission" date="2021-02" db="EMBL/GenBank/DDBJ databases">
        <authorList>
            <person name="Nowell W R."/>
        </authorList>
    </citation>
    <scope>NUCLEOTIDE SEQUENCE</scope>
</reference>
<feature type="region of interest" description="Disordered" evidence="2">
    <location>
        <begin position="72"/>
        <end position="92"/>
    </location>
</feature>
<dbReference type="EMBL" id="CAJNRF010004560">
    <property type="protein sequence ID" value="CAF2061174.1"/>
    <property type="molecule type" value="Genomic_DNA"/>
</dbReference>
<dbReference type="OrthoDB" id="9973968at2759"/>
<evidence type="ECO:0000313" key="12">
    <source>
        <dbReference type="Proteomes" id="UP000663855"/>
    </source>
</evidence>
<feature type="compositionally biased region" description="Basic and acidic residues" evidence="2">
    <location>
        <begin position="281"/>
        <end position="290"/>
    </location>
</feature>
<dbReference type="PANTHER" id="PTHR31516">
    <property type="entry name" value="STABILIZER OF AXONEMAL MICROTUBULES 2"/>
    <property type="match status" value="1"/>
</dbReference>
<dbReference type="InterPro" id="IPR033336">
    <property type="entry name" value="SAXO1/2"/>
</dbReference>
<dbReference type="Proteomes" id="UP000681720">
    <property type="component" value="Unassembled WGS sequence"/>
</dbReference>
<evidence type="ECO:0000313" key="7">
    <source>
        <dbReference type="EMBL" id="CAF2069615.1"/>
    </source>
</evidence>
<evidence type="ECO:0000256" key="2">
    <source>
        <dbReference type="SAM" id="MobiDB-lite"/>
    </source>
</evidence>
<dbReference type="PANTHER" id="PTHR31516:SF17">
    <property type="entry name" value="STABILIZER OF AXONEMAL MICROTUBULES 2"/>
    <property type="match status" value="1"/>
</dbReference>
<comment type="similarity">
    <text evidence="1">Belongs to the FAM154 family.</text>
</comment>
<accession>A0A814MTU5</accession>
<dbReference type="EMBL" id="CAJOBH010004634">
    <property type="protein sequence ID" value="CAF3997189.1"/>
    <property type="molecule type" value="Genomic_DNA"/>
</dbReference>